<evidence type="ECO:0000313" key="2">
    <source>
        <dbReference type="Proteomes" id="UP000679691"/>
    </source>
</evidence>
<dbReference type="RefSeq" id="WP_353548064.1">
    <property type="nucleotide sequence ID" value="NZ_JAGKSB010000024.1"/>
</dbReference>
<organism evidence="1 2">
    <name type="scientific">Rhinopithecimicrobium faecis</name>
    <dbReference type="NCBI Taxonomy" id="2820698"/>
    <lineage>
        <taxon>Bacteria</taxon>
        <taxon>Pseudomonadati</taxon>
        <taxon>Bacteroidota</taxon>
        <taxon>Sphingobacteriia</taxon>
        <taxon>Sphingobacteriales</taxon>
        <taxon>Sphingobacteriaceae</taxon>
        <taxon>Rhinopithecimicrobium</taxon>
    </lineage>
</organism>
<accession>A0A8T4HBR4</accession>
<evidence type="ECO:0000313" key="1">
    <source>
        <dbReference type="EMBL" id="MBP3944550.1"/>
    </source>
</evidence>
<dbReference type="Proteomes" id="UP000679691">
    <property type="component" value="Unassembled WGS sequence"/>
</dbReference>
<sequence>MNNFYFCFIVLFLFSCKKEIIPVESVDNPIATHHDLGKKLENPYAIRNIKKALNVLMSTRKQVIQNQDLERSHLYIRFLPKTYEDMLILESDSSLVYESVPFGYENSADLDFYQDPAIPKDQYTWQ</sequence>
<reference evidence="1" key="1">
    <citation type="submission" date="2021-03" db="EMBL/GenBank/DDBJ databases">
        <authorList>
            <person name="Lu T."/>
            <person name="Wang Q."/>
            <person name="Han X."/>
        </authorList>
    </citation>
    <scope>NUCLEOTIDE SEQUENCE</scope>
    <source>
        <strain evidence="1">WQ 2009</strain>
    </source>
</reference>
<name>A0A8T4HBR4_9SPHI</name>
<proteinExistence type="predicted"/>
<gene>
    <name evidence="1" type="ORF">J5U18_13505</name>
</gene>
<dbReference type="AlphaFoldDB" id="A0A8T4HBR4"/>
<dbReference type="EMBL" id="JAGKSB010000024">
    <property type="protein sequence ID" value="MBP3944550.1"/>
    <property type="molecule type" value="Genomic_DNA"/>
</dbReference>
<protein>
    <submittedName>
        <fullName evidence="1">Uncharacterized protein</fullName>
    </submittedName>
</protein>
<comment type="caution">
    <text evidence="1">The sequence shown here is derived from an EMBL/GenBank/DDBJ whole genome shotgun (WGS) entry which is preliminary data.</text>
</comment>
<keyword evidence="2" id="KW-1185">Reference proteome</keyword>